<accession>A0AAN7R653</accession>
<dbReference type="CDD" id="cd06257">
    <property type="entry name" value="DnaJ"/>
    <property type="match status" value="1"/>
</dbReference>
<evidence type="ECO:0000259" key="1">
    <source>
        <dbReference type="PROSITE" id="PS50076"/>
    </source>
</evidence>
<dbReference type="Pfam" id="PF00226">
    <property type="entry name" value="DnaJ"/>
    <property type="match status" value="1"/>
</dbReference>
<proteinExistence type="predicted"/>
<dbReference type="SUPFAM" id="SSF46565">
    <property type="entry name" value="Chaperone J-domain"/>
    <property type="match status" value="1"/>
</dbReference>
<name>A0AAN7R653_TRANT</name>
<gene>
    <name evidence="2" type="ORF">SAY86_031695</name>
</gene>
<dbReference type="SMART" id="SM00271">
    <property type="entry name" value="DnaJ"/>
    <property type="match status" value="1"/>
</dbReference>
<dbReference type="Proteomes" id="UP001346149">
    <property type="component" value="Unassembled WGS sequence"/>
</dbReference>
<evidence type="ECO:0000313" key="2">
    <source>
        <dbReference type="EMBL" id="KAK4791282.1"/>
    </source>
</evidence>
<dbReference type="InterPro" id="IPR001623">
    <property type="entry name" value="DnaJ_domain"/>
</dbReference>
<dbReference type="PROSITE" id="PS50076">
    <property type="entry name" value="DNAJ_2"/>
    <property type="match status" value="1"/>
</dbReference>
<comment type="caution">
    <text evidence="2">The sequence shown here is derived from an EMBL/GenBank/DDBJ whole genome shotgun (WGS) entry which is preliminary data.</text>
</comment>
<dbReference type="AlphaFoldDB" id="A0AAN7R653"/>
<reference evidence="2 3" key="1">
    <citation type="journal article" date="2023" name="Hortic Res">
        <title>Pangenome of water caltrop reveals structural variations and asymmetric subgenome divergence after allopolyploidization.</title>
        <authorList>
            <person name="Zhang X."/>
            <person name="Chen Y."/>
            <person name="Wang L."/>
            <person name="Yuan Y."/>
            <person name="Fang M."/>
            <person name="Shi L."/>
            <person name="Lu R."/>
            <person name="Comes H.P."/>
            <person name="Ma Y."/>
            <person name="Chen Y."/>
            <person name="Huang G."/>
            <person name="Zhou Y."/>
            <person name="Zheng Z."/>
            <person name="Qiu Y."/>
        </authorList>
    </citation>
    <scope>NUCLEOTIDE SEQUENCE [LARGE SCALE GENOMIC DNA]</scope>
    <source>
        <strain evidence="2">F231</strain>
    </source>
</reference>
<evidence type="ECO:0000313" key="3">
    <source>
        <dbReference type="Proteomes" id="UP001346149"/>
    </source>
</evidence>
<dbReference type="PANTHER" id="PTHR44743:SF5">
    <property type="entry name" value="CHAPERONE DNAJ-DOMAIN SUPERFAMILY PROTEIN"/>
    <property type="match status" value="1"/>
</dbReference>
<dbReference type="PRINTS" id="PR00625">
    <property type="entry name" value="JDOMAIN"/>
</dbReference>
<dbReference type="InterPro" id="IPR036869">
    <property type="entry name" value="J_dom_sf"/>
</dbReference>
<organism evidence="2 3">
    <name type="scientific">Trapa natans</name>
    <name type="common">Water chestnut</name>
    <dbReference type="NCBI Taxonomy" id="22666"/>
    <lineage>
        <taxon>Eukaryota</taxon>
        <taxon>Viridiplantae</taxon>
        <taxon>Streptophyta</taxon>
        <taxon>Embryophyta</taxon>
        <taxon>Tracheophyta</taxon>
        <taxon>Spermatophyta</taxon>
        <taxon>Magnoliopsida</taxon>
        <taxon>eudicotyledons</taxon>
        <taxon>Gunneridae</taxon>
        <taxon>Pentapetalae</taxon>
        <taxon>rosids</taxon>
        <taxon>malvids</taxon>
        <taxon>Myrtales</taxon>
        <taxon>Lythraceae</taxon>
        <taxon>Trapa</taxon>
    </lineage>
</organism>
<feature type="domain" description="J" evidence="1">
    <location>
        <begin position="49"/>
        <end position="120"/>
    </location>
</feature>
<keyword evidence="3" id="KW-1185">Reference proteome</keyword>
<sequence>MHWAYIVWSNQGWARDTFMGSPDLFLQSQYDYQKQQCLEMARGGEKSQDFYAVLGLKKECSASQLKDAYWKLAKRWHPDRCSALGNLKSIEESKEKFQAIQHAYSVLSDENKRFLYGVGVYKSDDDETINGAPVNCELNLTMQGMADFLNEMGVMMSQNDSKASLSYTQFLNAVLSRMLVLHDPFYLVAIWKTLQENGESLEDLQELFDEIFQGDMEALGNGDSI</sequence>
<dbReference type="Gene3D" id="1.10.287.110">
    <property type="entry name" value="DnaJ domain"/>
    <property type="match status" value="1"/>
</dbReference>
<dbReference type="EMBL" id="JAXQNO010000009">
    <property type="protein sequence ID" value="KAK4791282.1"/>
    <property type="molecule type" value="Genomic_DNA"/>
</dbReference>
<dbReference type="PANTHER" id="PTHR44743">
    <property type="entry name" value="PUTATIVE, EXPRESSED-RELATED"/>
    <property type="match status" value="1"/>
</dbReference>
<protein>
    <recommendedName>
        <fullName evidence="1">J domain-containing protein</fullName>
    </recommendedName>
</protein>